<feature type="domain" description="HTH araC/xylS-type" evidence="4">
    <location>
        <begin position="187"/>
        <end position="285"/>
    </location>
</feature>
<keyword evidence="2" id="KW-0238">DNA-binding</keyword>
<dbReference type="InterPro" id="IPR018060">
    <property type="entry name" value="HTH_AraC"/>
</dbReference>
<evidence type="ECO:0000256" key="3">
    <source>
        <dbReference type="ARBA" id="ARBA00023163"/>
    </source>
</evidence>
<protein>
    <submittedName>
        <fullName evidence="5">AraC family transcriptional regulator</fullName>
    </submittedName>
</protein>
<dbReference type="InterPro" id="IPR037923">
    <property type="entry name" value="HTH-like"/>
</dbReference>
<evidence type="ECO:0000256" key="2">
    <source>
        <dbReference type="ARBA" id="ARBA00023125"/>
    </source>
</evidence>
<comment type="caution">
    <text evidence="5">The sequence shown here is derived from an EMBL/GenBank/DDBJ whole genome shotgun (WGS) entry which is preliminary data.</text>
</comment>
<dbReference type="InterPro" id="IPR020449">
    <property type="entry name" value="Tscrpt_reg_AraC-type_HTH"/>
</dbReference>
<proteinExistence type="predicted"/>
<dbReference type="PANTHER" id="PTHR43280:SF32">
    <property type="entry name" value="TRANSCRIPTIONAL REGULATORY PROTEIN"/>
    <property type="match status" value="1"/>
</dbReference>
<keyword evidence="1" id="KW-0805">Transcription regulation</keyword>
<dbReference type="InterPro" id="IPR009057">
    <property type="entry name" value="Homeodomain-like_sf"/>
</dbReference>
<reference evidence="5" key="1">
    <citation type="submission" date="2021-09" db="EMBL/GenBank/DDBJ databases">
        <authorList>
            <person name="Smyrli M."/>
        </authorList>
    </citation>
    <scope>NUCLEOTIDE SEQUENCE</scope>
    <source>
        <strain evidence="5">LAR25</strain>
    </source>
</reference>
<dbReference type="InterPro" id="IPR003313">
    <property type="entry name" value="AraC-bd"/>
</dbReference>
<dbReference type="EMBL" id="JAIWJY010000012">
    <property type="protein sequence ID" value="MDE1208156.1"/>
    <property type="molecule type" value="Genomic_DNA"/>
</dbReference>
<dbReference type="SUPFAM" id="SSF46689">
    <property type="entry name" value="Homeodomain-like"/>
    <property type="match status" value="1"/>
</dbReference>
<dbReference type="Pfam" id="PF02311">
    <property type="entry name" value="AraC_binding"/>
    <property type="match status" value="1"/>
</dbReference>
<dbReference type="Pfam" id="PF12833">
    <property type="entry name" value="HTH_18"/>
    <property type="match status" value="1"/>
</dbReference>
<accession>A0A9X4EXG2</accession>
<sequence>MKTIPVRHLKTTQKEPNLSGDFMIKDLQELLNGKDMVHELHRHDFYFFLVFKKGIGNHEIDFVSYDVTDYTVFIVRPGQVHELELKSNSEGFMIQFNTDFYYPFDKGMNSLLQKVSTSNYYQLEEDFFLRINPLLTSIFSEYKDKAEAYKEVIKSNLHILFIELLRLKSTNNKDFNTKDLYIQESLEKFLHLLETNITSIKQVSKYASMLNLSNYQLNTITKQTLDKTASEIINEQIILESKRYLLASSNQINQIAYHLGYEDVSYFIRFFKKHTGYSPEAFRKKLT</sequence>
<dbReference type="PRINTS" id="PR00032">
    <property type="entry name" value="HTHARAC"/>
</dbReference>
<dbReference type="PROSITE" id="PS01124">
    <property type="entry name" value="HTH_ARAC_FAMILY_2"/>
    <property type="match status" value="1"/>
</dbReference>
<name>A0A9X4EXG2_9FLAO</name>
<evidence type="ECO:0000256" key="1">
    <source>
        <dbReference type="ARBA" id="ARBA00023015"/>
    </source>
</evidence>
<dbReference type="GO" id="GO:0003700">
    <property type="term" value="F:DNA-binding transcription factor activity"/>
    <property type="evidence" value="ECO:0007669"/>
    <property type="project" value="InterPro"/>
</dbReference>
<dbReference type="RefSeq" id="WP_274641145.1">
    <property type="nucleotide sequence ID" value="NZ_JAIWJY010000012.1"/>
</dbReference>
<dbReference type="AlphaFoldDB" id="A0A9X4EXG2"/>
<evidence type="ECO:0000259" key="4">
    <source>
        <dbReference type="PROSITE" id="PS01124"/>
    </source>
</evidence>
<dbReference type="GO" id="GO:0043565">
    <property type="term" value="F:sequence-specific DNA binding"/>
    <property type="evidence" value="ECO:0007669"/>
    <property type="project" value="InterPro"/>
</dbReference>
<dbReference type="Proteomes" id="UP001149303">
    <property type="component" value="Unassembled WGS sequence"/>
</dbReference>
<evidence type="ECO:0000313" key="5">
    <source>
        <dbReference type="EMBL" id="MDE1208156.1"/>
    </source>
</evidence>
<dbReference type="SMART" id="SM00342">
    <property type="entry name" value="HTH_ARAC"/>
    <property type="match status" value="1"/>
</dbReference>
<dbReference type="SUPFAM" id="SSF51215">
    <property type="entry name" value="Regulatory protein AraC"/>
    <property type="match status" value="1"/>
</dbReference>
<keyword evidence="6" id="KW-1185">Reference proteome</keyword>
<keyword evidence="3" id="KW-0804">Transcription</keyword>
<organism evidence="5 6">
    <name type="scientific">Tenacibaculum larymnensis</name>
    <dbReference type="NCBI Taxonomy" id="2878201"/>
    <lineage>
        <taxon>Bacteria</taxon>
        <taxon>Pseudomonadati</taxon>
        <taxon>Bacteroidota</taxon>
        <taxon>Flavobacteriia</taxon>
        <taxon>Flavobacteriales</taxon>
        <taxon>Flavobacteriaceae</taxon>
        <taxon>Tenacibaculum</taxon>
    </lineage>
</organism>
<evidence type="ECO:0000313" key="6">
    <source>
        <dbReference type="Proteomes" id="UP001149303"/>
    </source>
</evidence>
<dbReference type="PANTHER" id="PTHR43280">
    <property type="entry name" value="ARAC-FAMILY TRANSCRIPTIONAL REGULATOR"/>
    <property type="match status" value="1"/>
</dbReference>
<dbReference type="Gene3D" id="1.10.10.60">
    <property type="entry name" value="Homeodomain-like"/>
    <property type="match status" value="1"/>
</dbReference>
<gene>
    <name evidence="5" type="ORF">LCI24_15265</name>
</gene>